<dbReference type="GO" id="GO:0043161">
    <property type="term" value="P:proteasome-mediated ubiquitin-dependent protein catabolic process"/>
    <property type="evidence" value="ECO:0007669"/>
    <property type="project" value="TreeGrafter"/>
</dbReference>
<dbReference type="Pfam" id="PF17781">
    <property type="entry name" value="RPN1_RPN2_N"/>
    <property type="match status" value="1"/>
</dbReference>
<dbReference type="InterPro" id="IPR016643">
    <property type="entry name" value="26S_Psome_Rpn1"/>
</dbReference>
<comment type="similarity">
    <text evidence="3 8">Belongs to the proteasome subunit S2 family.</text>
</comment>
<comment type="caution">
    <text evidence="12">The sequence shown here is derived from an EMBL/GenBank/DDBJ whole genome shotgun (WGS) entry which is preliminary data.</text>
</comment>
<dbReference type="Proteomes" id="UP001283361">
    <property type="component" value="Unassembled WGS sequence"/>
</dbReference>
<comment type="subunit">
    <text evidence="7">Component of the 19S proteasome regulatory particle complex. The 26S proteasome consists of a 20S core particle (CP) and two 19S regulatory subunits (RP). The regulatory particle is made of a lid composed of 9 subunits, a base containing 6 ATPases and few additional components including PSMD2. Interacts with RPGRIP1L. Interacts with CRY1 in a KDM8-dependent manner. Interacts (via C-terminus) with phosphatase UBLCP1 (via ubiquitin-like domain); the interaction recruits UBLCP1 to the 19S regulatory particle where it dephosphorylates 19S subunit PSMC2/RPT1 which impairs PSMC2 ATPase activity and disrupts 26S proteasome assembly.</text>
</comment>
<dbReference type="FunFam" id="1.25.10.10:FF:000026">
    <property type="entry name" value="26S proteasome non-ATPase regulatory subunit 2"/>
    <property type="match status" value="1"/>
</dbReference>
<evidence type="ECO:0000256" key="3">
    <source>
        <dbReference type="ARBA" id="ARBA00005460"/>
    </source>
</evidence>
<dbReference type="EMBL" id="JAWDGP010006299">
    <property type="protein sequence ID" value="KAK3743657.1"/>
    <property type="molecule type" value="Genomic_DNA"/>
</dbReference>
<comment type="function">
    <text evidence="2">Binds to the intracellular domain of tumor necrosis factor type 1 receptor. The binding domain of TRAP1 and TRAP2 resides outside the death domain of TNFR1.</text>
</comment>
<keyword evidence="6 8" id="KW-0647">Proteasome</keyword>
<evidence type="ECO:0000256" key="1">
    <source>
        <dbReference type="ARBA" id="ARBA00002362"/>
    </source>
</evidence>
<keyword evidence="5" id="KW-0677">Repeat</keyword>
<evidence type="ECO:0000256" key="6">
    <source>
        <dbReference type="ARBA" id="ARBA00022942"/>
    </source>
</evidence>
<dbReference type="GO" id="GO:0008540">
    <property type="term" value="C:proteasome regulatory particle, base subcomplex"/>
    <property type="evidence" value="ECO:0007669"/>
    <property type="project" value="UniProtKB-UniRule"/>
</dbReference>
<name>A0AAE0YFQ2_9GAST</name>
<evidence type="ECO:0000259" key="11">
    <source>
        <dbReference type="Pfam" id="PF18051"/>
    </source>
</evidence>
<dbReference type="InterPro" id="IPR002015">
    <property type="entry name" value="Proteasome/cyclosome_rpt"/>
</dbReference>
<dbReference type="GO" id="GO:0042176">
    <property type="term" value="P:regulation of protein catabolic process"/>
    <property type="evidence" value="ECO:0007669"/>
    <property type="project" value="InterPro"/>
</dbReference>
<dbReference type="InterPro" id="IPR041433">
    <property type="entry name" value="RPN1_C"/>
</dbReference>
<evidence type="ECO:0000256" key="2">
    <source>
        <dbReference type="ARBA" id="ARBA00004031"/>
    </source>
</evidence>
<proteinExistence type="inferred from homology"/>
<accession>A0AAE0YFQ2</accession>
<dbReference type="GO" id="GO:0005634">
    <property type="term" value="C:nucleus"/>
    <property type="evidence" value="ECO:0007669"/>
    <property type="project" value="TreeGrafter"/>
</dbReference>
<dbReference type="PANTHER" id="PTHR10943">
    <property type="entry name" value="26S PROTEASOME NON-ATPASE REGULATORY SUBUNIT"/>
    <property type="match status" value="1"/>
</dbReference>
<evidence type="ECO:0000313" key="12">
    <source>
        <dbReference type="EMBL" id="KAK3743657.1"/>
    </source>
</evidence>
<dbReference type="GO" id="GO:0034515">
    <property type="term" value="C:proteasome storage granule"/>
    <property type="evidence" value="ECO:0007669"/>
    <property type="project" value="TreeGrafter"/>
</dbReference>
<dbReference type="PIRSF" id="PIRSF015965">
    <property type="entry name" value="26S_Psome_Rpn1"/>
    <property type="match status" value="1"/>
</dbReference>
<evidence type="ECO:0000256" key="9">
    <source>
        <dbReference type="SAM" id="MobiDB-lite"/>
    </source>
</evidence>
<dbReference type="InterPro" id="IPR011989">
    <property type="entry name" value="ARM-like"/>
</dbReference>
<feature type="region of interest" description="Disordered" evidence="9">
    <location>
        <begin position="613"/>
        <end position="649"/>
    </location>
</feature>
<dbReference type="Pfam" id="PF18051">
    <property type="entry name" value="RPN1_C"/>
    <property type="match status" value="1"/>
</dbReference>
<dbReference type="Gene3D" id="1.25.10.10">
    <property type="entry name" value="Leucine-rich Repeat Variant"/>
    <property type="match status" value="1"/>
</dbReference>
<evidence type="ECO:0000256" key="5">
    <source>
        <dbReference type="ARBA" id="ARBA00022737"/>
    </source>
</evidence>
<keyword evidence="13" id="KW-1185">Reference proteome</keyword>
<dbReference type="PANTHER" id="PTHR10943:SF1">
    <property type="entry name" value="26S PROTEASOME NON-ATPASE REGULATORY SUBUNIT 2"/>
    <property type="match status" value="1"/>
</dbReference>
<feature type="region of interest" description="Disordered" evidence="9">
    <location>
        <begin position="1"/>
        <end position="40"/>
    </location>
</feature>
<feature type="domain" description="RPN1 N-terminal" evidence="10">
    <location>
        <begin position="46"/>
        <end position="344"/>
    </location>
</feature>
<dbReference type="SUPFAM" id="SSF48371">
    <property type="entry name" value="ARM repeat"/>
    <property type="match status" value="1"/>
</dbReference>
<evidence type="ECO:0000256" key="8">
    <source>
        <dbReference type="PIRNR" id="PIRNR015965"/>
    </source>
</evidence>
<evidence type="ECO:0000256" key="7">
    <source>
        <dbReference type="ARBA" id="ARBA00046857"/>
    </source>
</evidence>
<dbReference type="Pfam" id="PF01851">
    <property type="entry name" value="PC_rep"/>
    <property type="match status" value="2"/>
</dbReference>
<dbReference type="InterPro" id="IPR016024">
    <property type="entry name" value="ARM-type_fold"/>
</dbReference>
<sequence>MADTKQAKPVEQKKDEKAESGDAEKKKEPKTEEDLTEEDRQLQDELNMLVERLVEPNQKLYPAALESLRTQIRASTTSMTSVPKPLKFLRPHYDTLKEVHEKIKDKDTKSFCADIVSVLGMTMSEGRDSLKYRLLGSKEEIGSWGHEYVRHLAGQVAQEWQDVTADNTEMRQKLVSLSQQIVPYHMSHNAEAEACDLLMEIEKLDLLKEYVDESAYARVCLYLTSCVPYVPDPENTVLLKCAVDLYQKFKQYPQALRFAMALNDIQLVEEIFLGCPDPLVKKQLAYMLGRQQISLELHEMMDDREDLREIIANGQLNQHFLTLARELDIMDPKDPDDIYKTHLEPNRSSIGPSNLDSARQNLASSFVNGMVNAAFGTDKLITPEDGHKWLYKNKEHGMLSATASLGLILLWDVDGGLTQIDKFLYSSEEYIKAGALLACGIVNSGVRNECDPALALLCDHVMHQNSFMRIGAISGLGLAYAGSNREDVLAYILPVLGDSKANMEVVGNAALACGLISVGTCNGEVTSTILQTMMERSEAELKETYARYLALGLALAYLGKQDAVEATLMTLEVIVEPLKSMATMLVDVAAYAGTGNVLKIQHLLHICSEHDTTKDAENNEKKEDKNKKKDKDDKKKEEEKPDGPDLSTQQGVAVLGIGLIAMGEEVGCEMSFRAFSHLLRYGELPIRRAVPLALALISVSNPKLSILDTLSKFSHDSDPEVAHNAIMAMGIVGAGTNNARLAAMLRQLAVYHAKDPNNLFMVRLAQGLTHLGKGTLTLSPYHSDRMLMSPVAVAGLLAVLVSCLDVKNIIIGKSHYMLYNLVSAMQPRMLVTFDEQLRPLPTTVRVGQAVDVVGQAGKPKTITGFQTHTTPVLLAYGERAELATEEYLPLTPIMEGFVILRKNPDYDAET</sequence>
<evidence type="ECO:0000313" key="13">
    <source>
        <dbReference type="Proteomes" id="UP001283361"/>
    </source>
</evidence>
<dbReference type="GO" id="GO:0030234">
    <property type="term" value="F:enzyme regulator activity"/>
    <property type="evidence" value="ECO:0007669"/>
    <property type="project" value="UniProtKB-UniRule"/>
</dbReference>
<protein>
    <recommendedName>
        <fullName evidence="4 8">26S proteasome non-ATPase regulatory subunit 2</fullName>
    </recommendedName>
</protein>
<dbReference type="AlphaFoldDB" id="A0AAE0YFQ2"/>
<organism evidence="12 13">
    <name type="scientific">Elysia crispata</name>
    <name type="common">lettuce slug</name>
    <dbReference type="NCBI Taxonomy" id="231223"/>
    <lineage>
        <taxon>Eukaryota</taxon>
        <taxon>Metazoa</taxon>
        <taxon>Spiralia</taxon>
        <taxon>Lophotrochozoa</taxon>
        <taxon>Mollusca</taxon>
        <taxon>Gastropoda</taxon>
        <taxon>Heterobranchia</taxon>
        <taxon>Euthyneura</taxon>
        <taxon>Panpulmonata</taxon>
        <taxon>Sacoglossa</taxon>
        <taxon>Placobranchoidea</taxon>
        <taxon>Plakobranchidae</taxon>
        <taxon>Elysia</taxon>
    </lineage>
</organism>
<dbReference type="InterPro" id="IPR040892">
    <property type="entry name" value="RPN1_N"/>
</dbReference>
<gene>
    <name evidence="12" type="ORF">RRG08_030779</name>
</gene>
<feature type="domain" description="26S proteasome non-ATPase regulatory subunit RPN1 C-terminal" evidence="11">
    <location>
        <begin position="853"/>
        <end position="906"/>
    </location>
</feature>
<evidence type="ECO:0000256" key="4">
    <source>
        <dbReference type="ARBA" id="ARBA00014928"/>
    </source>
</evidence>
<comment type="function">
    <text evidence="1 8">Component of the 26S proteasome, a multiprotein complex involved in the ATP-dependent degradation of ubiquitinated proteins. This complex plays a key role in the maintenance of protein homeostasis by removing misfolded or damaged proteins, which could impair cellular functions, and by removing proteins whose functions are no longer required. Therefore, the proteasome participates in numerous cellular processes, including cell cycle progression, apoptosis, or DNA damage repair.</text>
</comment>
<feature type="compositionally biased region" description="Basic and acidic residues" evidence="9">
    <location>
        <begin position="613"/>
        <end position="643"/>
    </location>
</feature>
<reference evidence="12" key="1">
    <citation type="journal article" date="2023" name="G3 (Bethesda)">
        <title>A reference genome for the long-term kleptoplast-retaining sea slug Elysia crispata morphotype clarki.</title>
        <authorList>
            <person name="Eastman K.E."/>
            <person name="Pendleton A.L."/>
            <person name="Shaikh M.A."/>
            <person name="Suttiyut T."/>
            <person name="Ogas R."/>
            <person name="Tomko P."/>
            <person name="Gavelis G."/>
            <person name="Widhalm J.R."/>
            <person name="Wisecaver J.H."/>
        </authorList>
    </citation>
    <scope>NUCLEOTIDE SEQUENCE</scope>
    <source>
        <strain evidence="12">ECLA1</strain>
    </source>
</reference>
<evidence type="ECO:0000259" key="10">
    <source>
        <dbReference type="Pfam" id="PF17781"/>
    </source>
</evidence>